<dbReference type="GO" id="GO:0004386">
    <property type="term" value="F:helicase activity"/>
    <property type="evidence" value="ECO:0007669"/>
    <property type="project" value="UniProtKB-KW"/>
</dbReference>
<dbReference type="Proteomes" id="UP000518904">
    <property type="component" value="Unassembled WGS sequence"/>
</dbReference>
<gene>
    <name evidence="3" type="ORF">HKB16_13435</name>
</gene>
<dbReference type="Pfam" id="PF04851">
    <property type="entry name" value="ResIII"/>
    <property type="match status" value="1"/>
</dbReference>
<feature type="domain" description="Helicase C-terminal" evidence="1">
    <location>
        <begin position="255"/>
        <end position="352"/>
    </location>
</feature>
<evidence type="ECO:0000259" key="1">
    <source>
        <dbReference type="Pfam" id="PF00271"/>
    </source>
</evidence>
<reference evidence="3 4" key="1">
    <citation type="submission" date="2020-04" db="EMBL/GenBank/DDBJ databases">
        <title>Whole-genome sequencing of Vibrio spp. from China reveals different genetic environments of blaCTX-M-14 among diverse lineages.</title>
        <authorList>
            <person name="Zheng Z."/>
            <person name="Ye L."/>
            <person name="Chen S."/>
        </authorList>
    </citation>
    <scope>NUCLEOTIDE SEQUENCE [LARGE SCALE GENOMIC DNA]</scope>
    <source>
        <strain evidence="3 4">Vb0551</strain>
    </source>
</reference>
<dbReference type="AlphaFoldDB" id="A0A7Y0SI67"/>
<dbReference type="InterPro" id="IPR001650">
    <property type="entry name" value="Helicase_C-like"/>
</dbReference>
<protein>
    <submittedName>
        <fullName evidence="3">DEAD/DEAH box helicase family protein</fullName>
    </submittedName>
</protein>
<sequence length="458" mass="52012">MHLRKWQATCVEQALIHYENSRHFLCLATPGAGKTTMAAELSRRLLVDDKIDFILCFSPSVAVAEGMRLSMSRVLERRFDGIIGAAGCSYTYQNLLFFKEDFWQLFASHNVMVIFDEIHHCSGTEPDNANAWGEEILLNIQDQATYTLALTGTPWRSDQAPIVLARYADPDNRIQCDYRYGLREAIEDRVCRRPKIVLIDNDLISVYFSSETKSYSSLAELFNQQDIRYGELISHPVAIRHMLSTANQRLRKMREEVPNAAGLVVAASVEHAALITQILATEMNQQAVLVTYKTPDAAAQIEKFRSSDAAWIISVGMISEGTDIPRLQICCHLSLIRTELHYRQVLGRVLRMTNTGPQEGWLYTFAVPELIAFAERISEEIPEQQVVIQEYHNIGIGSSDRTWPSHATNTPSDIPRLVWDPLTHKQITLHKTHDNTATIESPFIQLFGKFREQILATY</sequence>
<dbReference type="InterPro" id="IPR027417">
    <property type="entry name" value="P-loop_NTPase"/>
</dbReference>
<dbReference type="GO" id="GO:0016787">
    <property type="term" value="F:hydrolase activity"/>
    <property type="evidence" value="ECO:0007669"/>
    <property type="project" value="InterPro"/>
</dbReference>
<dbReference type="SUPFAM" id="SSF52540">
    <property type="entry name" value="P-loop containing nucleoside triphosphate hydrolases"/>
    <property type="match status" value="2"/>
</dbReference>
<feature type="domain" description="Helicase/UvrB N-terminal" evidence="2">
    <location>
        <begin position="1"/>
        <end position="154"/>
    </location>
</feature>
<dbReference type="Pfam" id="PF00271">
    <property type="entry name" value="Helicase_C"/>
    <property type="match status" value="1"/>
</dbReference>
<proteinExistence type="predicted"/>
<comment type="caution">
    <text evidence="3">The sequence shown here is derived from an EMBL/GenBank/DDBJ whole genome shotgun (WGS) entry which is preliminary data.</text>
</comment>
<organism evidence="3 4">
    <name type="scientific">Vibrio parahaemolyticus</name>
    <dbReference type="NCBI Taxonomy" id="670"/>
    <lineage>
        <taxon>Bacteria</taxon>
        <taxon>Pseudomonadati</taxon>
        <taxon>Pseudomonadota</taxon>
        <taxon>Gammaproteobacteria</taxon>
        <taxon>Vibrionales</taxon>
        <taxon>Vibrionaceae</taxon>
        <taxon>Vibrio</taxon>
    </lineage>
</organism>
<keyword evidence="3" id="KW-0547">Nucleotide-binding</keyword>
<name>A0A7Y0SI67_VIBPH</name>
<keyword evidence="3" id="KW-0067">ATP-binding</keyword>
<evidence type="ECO:0000313" key="3">
    <source>
        <dbReference type="EMBL" id="NMU83885.1"/>
    </source>
</evidence>
<keyword evidence="3" id="KW-0378">Hydrolase</keyword>
<dbReference type="InterPro" id="IPR050742">
    <property type="entry name" value="Helicase_Restrict-Modif_Enz"/>
</dbReference>
<dbReference type="GO" id="GO:0005829">
    <property type="term" value="C:cytosol"/>
    <property type="evidence" value="ECO:0007669"/>
    <property type="project" value="TreeGrafter"/>
</dbReference>
<dbReference type="PANTHER" id="PTHR47396">
    <property type="entry name" value="TYPE I RESTRICTION ENZYME ECOKI R PROTEIN"/>
    <property type="match status" value="1"/>
</dbReference>
<dbReference type="Gene3D" id="3.40.50.300">
    <property type="entry name" value="P-loop containing nucleotide triphosphate hydrolases"/>
    <property type="match status" value="2"/>
</dbReference>
<dbReference type="InterPro" id="IPR006935">
    <property type="entry name" value="Helicase/UvrB_N"/>
</dbReference>
<dbReference type="GO" id="GO:0005524">
    <property type="term" value="F:ATP binding"/>
    <property type="evidence" value="ECO:0007669"/>
    <property type="project" value="InterPro"/>
</dbReference>
<dbReference type="PANTHER" id="PTHR47396:SF1">
    <property type="entry name" value="ATP-DEPENDENT HELICASE IRC3-RELATED"/>
    <property type="match status" value="1"/>
</dbReference>
<evidence type="ECO:0000259" key="2">
    <source>
        <dbReference type="Pfam" id="PF04851"/>
    </source>
</evidence>
<evidence type="ECO:0000313" key="4">
    <source>
        <dbReference type="Proteomes" id="UP000518904"/>
    </source>
</evidence>
<dbReference type="EMBL" id="JABCLB010001218">
    <property type="protein sequence ID" value="NMU83885.1"/>
    <property type="molecule type" value="Genomic_DNA"/>
</dbReference>
<dbReference type="GO" id="GO:0003677">
    <property type="term" value="F:DNA binding"/>
    <property type="evidence" value="ECO:0007669"/>
    <property type="project" value="InterPro"/>
</dbReference>
<dbReference type="RefSeq" id="WP_124813998.1">
    <property type="nucleotide sequence ID" value="NZ_CP041202.1"/>
</dbReference>
<accession>A0A7Y0SI67</accession>
<keyword evidence="3" id="KW-0347">Helicase</keyword>